<keyword evidence="4" id="KW-1185">Reference proteome</keyword>
<evidence type="ECO:0000313" key="3">
    <source>
        <dbReference type="EMBL" id="MBB5709726.1"/>
    </source>
</evidence>
<dbReference type="AlphaFoldDB" id="A0A840YKL0"/>
<keyword evidence="1" id="KW-0472">Membrane</keyword>
<keyword evidence="1" id="KW-0812">Transmembrane</keyword>
<organism evidence="3 4">
    <name type="scientific">Sphingomonas xinjiangensis</name>
    <dbReference type="NCBI Taxonomy" id="643568"/>
    <lineage>
        <taxon>Bacteria</taxon>
        <taxon>Pseudomonadati</taxon>
        <taxon>Pseudomonadota</taxon>
        <taxon>Alphaproteobacteria</taxon>
        <taxon>Sphingomonadales</taxon>
        <taxon>Sphingomonadaceae</taxon>
        <taxon>Sphingomonas</taxon>
    </lineage>
</organism>
<keyword evidence="2" id="KW-0732">Signal</keyword>
<accession>A0A840YKL0</accession>
<keyword evidence="1" id="KW-1133">Transmembrane helix</keyword>
<evidence type="ECO:0000256" key="2">
    <source>
        <dbReference type="SAM" id="SignalP"/>
    </source>
</evidence>
<evidence type="ECO:0000313" key="4">
    <source>
        <dbReference type="Proteomes" id="UP000527143"/>
    </source>
</evidence>
<dbReference type="RefSeq" id="WP_246352184.1">
    <property type="nucleotide sequence ID" value="NZ_JACIJF010000002.1"/>
</dbReference>
<evidence type="ECO:0000256" key="1">
    <source>
        <dbReference type="SAM" id="Phobius"/>
    </source>
</evidence>
<feature type="transmembrane region" description="Helical" evidence="1">
    <location>
        <begin position="44"/>
        <end position="62"/>
    </location>
</feature>
<gene>
    <name evidence="3" type="ORF">FHT02_000948</name>
</gene>
<dbReference type="Proteomes" id="UP000527143">
    <property type="component" value="Unassembled WGS sequence"/>
</dbReference>
<feature type="chain" id="PRO_5032958695" evidence="2">
    <location>
        <begin position="23"/>
        <end position="68"/>
    </location>
</feature>
<reference evidence="3 4" key="1">
    <citation type="submission" date="2020-08" db="EMBL/GenBank/DDBJ databases">
        <title>Genomic Encyclopedia of Type Strains, Phase IV (KMG-IV): sequencing the most valuable type-strain genomes for metagenomic binning, comparative biology and taxonomic classification.</title>
        <authorList>
            <person name="Goeker M."/>
        </authorList>
    </citation>
    <scope>NUCLEOTIDE SEQUENCE [LARGE SCALE GENOMIC DNA]</scope>
    <source>
        <strain evidence="3 4">DSM 26736</strain>
    </source>
</reference>
<sequence length="68" mass="7429">MTKRVRTLMWAGLAGIALIAIAAPPHRADITIVTHHQGDLSPQRMQAVVDLGIVGFSFLLTWSKQLAH</sequence>
<protein>
    <submittedName>
        <fullName evidence="3">Uncharacterized protein</fullName>
    </submittedName>
</protein>
<proteinExistence type="predicted"/>
<name>A0A840YKL0_9SPHN</name>
<comment type="caution">
    <text evidence="3">The sequence shown here is derived from an EMBL/GenBank/DDBJ whole genome shotgun (WGS) entry which is preliminary data.</text>
</comment>
<feature type="signal peptide" evidence="2">
    <location>
        <begin position="1"/>
        <end position="22"/>
    </location>
</feature>
<dbReference type="EMBL" id="JACIJF010000002">
    <property type="protein sequence ID" value="MBB5709726.1"/>
    <property type="molecule type" value="Genomic_DNA"/>
</dbReference>